<feature type="transmembrane region" description="Helical" evidence="7">
    <location>
        <begin position="122"/>
        <end position="144"/>
    </location>
</feature>
<dbReference type="PANTHER" id="PTHR33048">
    <property type="entry name" value="PTH11-LIKE INTEGRAL MEMBRANE PROTEIN (AFU_ORTHOLOGUE AFUA_5G11245)"/>
    <property type="match status" value="1"/>
</dbReference>
<feature type="transmembrane region" description="Helical" evidence="7">
    <location>
        <begin position="168"/>
        <end position="188"/>
    </location>
</feature>
<name>A0A0G2FZN0_9PEZI</name>
<evidence type="ECO:0000256" key="7">
    <source>
        <dbReference type="SAM" id="Phobius"/>
    </source>
</evidence>
<comment type="subcellular location">
    <subcellularLocation>
        <location evidence="1">Membrane</location>
        <topology evidence="1">Multi-pass membrane protein</topology>
    </subcellularLocation>
</comment>
<protein>
    <submittedName>
        <fullName evidence="9">Putative integral membrane protein</fullName>
    </submittedName>
</protein>
<keyword evidence="4 7" id="KW-0472">Membrane</keyword>
<feature type="domain" description="Rhodopsin" evidence="8">
    <location>
        <begin position="30"/>
        <end position="263"/>
    </location>
</feature>
<dbReference type="InterPro" id="IPR052337">
    <property type="entry name" value="SAT4-like"/>
</dbReference>
<feature type="compositionally biased region" description="Polar residues" evidence="6">
    <location>
        <begin position="284"/>
        <end position="293"/>
    </location>
</feature>
<dbReference type="InterPro" id="IPR049326">
    <property type="entry name" value="Rhodopsin_dom_fungi"/>
</dbReference>
<comment type="similarity">
    <text evidence="5">Belongs to the SAT4 family.</text>
</comment>
<reference evidence="9 10" key="1">
    <citation type="submission" date="2015-05" db="EMBL/GenBank/DDBJ databases">
        <title>Distinctive expansion of gene families associated with plant cell wall degradation and secondary metabolism in the genomes of grapevine trunk pathogens.</title>
        <authorList>
            <person name="Lawrence D.P."/>
            <person name="Travadon R."/>
            <person name="Rolshausen P.E."/>
            <person name="Baumgartner K."/>
        </authorList>
    </citation>
    <scope>NUCLEOTIDE SEQUENCE [LARGE SCALE GENOMIC DNA]</scope>
    <source>
        <strain evidence="9">DA912</strain>
    </source>
</reference>
<evidence type="ECO:0000313" key="10">
    <source>
        <dbReference type="Proteomes" id="UP000034680"/>
    </source>
</evidence>
<feature type="transmembrane region" description="Helical" evidence="7">
    <location>
        <begin position="200"/>
        <end position="218"/>
    </location>
</feature>
<proteinExistence type="inferred from homology"/>
<feature type="transmembrane region" description="Helical" evidence="7">
    <location>
        <begin position="45"/>
        <end position="65"/>
    </location>
</feature>
<dbReference type="STRING" id="1214573.A0A0G2FZN0"/>
<accession>A0A0G2FZN0</accession>
<feature type="region of interest" description="Disordered" evidence="6">
    <location>
        <begin position="277"/>
        <end position="300"/>
    </location>
</feature>
<comment type="caution">
    <text evidence="9">The sequence shown here is derived from an EMBL/GenBank/DDBJ whole genome shotgun (WGS) entry which is preliminary data.</text>
</comment>
<feature type="region of interest" description="Disordered" evidence="6">
    <location>
        <begin position="343"/>
        <end position="365"/>
    </location>
</feature>
<evidence type="ECO:0000259" key="8">
    <source>
        <dbReference type="Pfam" id="PF20684"/>
    </source>
</evidence>
<dbReference type="Pfam" id="PF20684">
    <property type="entry name" value="Fung_rhodopsin"/>
    <property type="match status" value="1"/>
</dbReference>
<evidence type="ECO:0000256" key="3">
    <source>
        <dbReference type="ARBA" id="ARBA00022989"/>
    </source>
</evidence>
<dbReference type="PANTHER" id="PTHR33048:SF123">
    <property type="entry name" value="INTEGRAL MEMBRANE PROTEIN"/>
    <property type="match status" value="1"/>
</dbReference>
<dbReference type="AlphaFoldDB" id="A0A0G2FZN0"/>
<evidence type="ECO:0000256" key="4">
    <source>
        <dbReference type="ARBA" id="ARBA00023136"/>
    </source>
</evidence>
<reference evidence="9 10" key="2">
    <citation type="submission" date="2015-05" db="EMBL/GenBank/DDBJ databases">
        <authorList>
            <person name="Morales-Cruz A."/>
            <person name="Amrine K.C."/>
            <person name="Cantu D."/>
        </authorList>
    </citation>
    <scope>NUCLEOTIDE SEQUENCE [LARGE SCALE GENOMIC DNA]</scope>
    <source>
        <strain evidence="9">DA912</strain>
    </source>
</reference>
<gene>
    <name evidence="9" type="ORF">UCDDA912_g00657</name>
</gene>
<evidence type="ECO:0000256" key="1">
    <source>
        <dbReference type="ARBA" id="ARBA00004141"/>
    </source>
</evidence>
<dbReference type="GO" id="GO:0016020">
    <property type="term" value="C:membrane"/>
    <property type="evidence" value="ECO:0007669"/>
    <property type="project" value="UniProtKB-SubCell"/>
</dbReference>
<keyword evidence="10" id="KW-1185">Reference proteome</keyword>
<feature type="transmembrane region" description="Helical" evidence="7">
    <location>
        <begin position="85"/>
        <end position="110"/>
    </location>
</feature>
<organism evidence="9 10">
    <name type="scientific">Diaporthe ampelina</name>
    <dbReference type="NCBI Taxonomy" id="1214573"/>
    <lineage>
        <taxon>Eukaryota</taxon>
        <taxon>Fungi</taxon>
        <taxon>Dikarya</taxon>
        <taxon>Ascomycota</taxon>
        <taxon>Pezizomycotina</taxon>
        <taxon>Sordariomycetes</taxon>
        <taxon>Sordariomycetidae</taxon>
        <taxon>Diaporthales</taxon>
        <taxon>Diaporthaceae</taxon>
        <taxon>Diaporthe</taxon>
    </lineage>
</organism>
<dbReference type="EMBL" id="LCUC01000021">
    <property type="protein sequence ID" value="KKY39304.1"/>
    <property type="molecule type" value="Genomic_DNA"/>
</dbReference>
<sequence length="365" mass="40969">MPQTDQQRQDSLVVLSIVLTTLSTFVVAVRSLVRFVIVRKPGYDEYTIIVALFFTIGYMIEILIARADHVGFPASTLTVDNMLGILQTTLAVEVTYYIIVGFIKTSILCMYLRFAVSEIFRYLCYGTIVFQLAFTAICICVTLGQCQPLSKLWDLTGTQPGFCINTTAFFYCVNIITDFWILALPIKTLNSTTRPLQEKIALAIIFGVGLFATTMSIVRLQSIYTYTLATDPFRDAIAVNLFSQIEINVAILCASVPALKPIFTPHRLQEFRNGRKYQHHPQDNLGSENQGNVFSRKKSHPELYPDTFDLTKLSALDRSSTASLGGNDKDEAVFNKVWFSPDSKSEDAEDEVTFDLPNQKAFHPV</sequence>
<evidence type="ECO:0000313" key="9">
    <source>
        <dbReference type="EMBL" id="KKY39304.1"/>
    </source>
</evidence>
<dbReference type="Proteomes" id="UP000034680">
    <property type="component" value="Unassembled WGS sequence"/>
</dbReference>
<evidence type="ECO:0000256" key="2">
    <source>
        <dbReference type="ARBA" id="ARBA00022692"/>
    </source>
</evidence>
<dbReference type="OrthoDB" id="5329176at2759"/>
<feature type="transmembrane region" description="Helical" evidence="7">
    <location>
        <begin position="12"/>
        <end position="33"/>
    </location>
</feature>
<evidence type="ECO:0000256" key="5">
    <source>
        <dbReference type="ARBA" id="ARBA00038359"/>
    </source>
</evidence>
<keyword evidence="2 7" id="KW-0812">Transmembrane</keyword>
<evidence type="ECO:0000256" key="6">
    <source>
        <dbReference type="SAM" id="MobiDB-lite"/>
    </source>
</evidence>
<keyword evidence="3 7" id="KW-1133">Transmembrane helix</keyword>